<dbReference type="Proteomes" id="UP001501455">
    <property type="component" value="Unassembled WGS sequence"/>
</dbReference>
<organism evidence="1 2">
    <name type="scientific">Streptomyces prasinosporus</name>
    <dbReference type="NCBI Taxonomy" id="68256"/>
    <lineage>
        <taxon>Bacteria</taxon>
        <taxon>Bacillati</taxon>
        <taxon>Actinomycetota</taxon>
        <taxon>Actinomycetes</taxon>
        <taxon>Kitasatosporales</taxon>
        <taxon>Streptomycetaceae</taxon>
        <taxon>Streptomyces</taxon>
        <taxon>Streptomyces albogriseolus group</taxon>
    </lineage>
</organism>
<protein>
    <submittedName>
        <fullName evidence="1">Uncharacterized protein</fullName>
    </submittedName>
</protein>
<dbReference type="EMBL" id="BAAAXF010000025">
    <property type="protein sequence ID" value="GAA3496736.1"/>
    <property type="molecule type" value="Genomic_DNA"/>
</dbReference>
<name>A0ABP6TRK0_9ACTN</name>
<evidence type="ECO:0000313" key="2">
    <source>
        <dbReference type="Proteomes" id="UP001501455"/>
    </source>
</evidence>
<gene>
    <name evidence="1" type="ORF">GCM10019016_038370</name>
</gene>
<keyword evidence="2" id="KW-1185">Reference proteome</keyword>
<evidence type="ECO:0000313" key="1">
    <source>
        <dbReference type="EMBL" id="GAA3496736.1"/>
    </source>
</evidence>
<comment type="caution">
    <text evidence="1">The sequence shown here is derived from an EMBL/GenBank/DDBJ whole genome shotgun (WGS) entry which is preliminary data.</text>
</comment>
<sequence length="85" mass="8603">MLSDLLQAFLGDAASAGDVLQERDHVVRALRAAEGKQEQGVVGGGIEHVWHVSILPPGTDGRDGAGGVSPGCDVAFPGALGCPNK</sequence>
<proteinExistence type="predicted"/>
<accession>A0ABP6TRK0</accession>
<reference evidence="2" key="1">
    <citation type="journal article" date="2019" name="Int. J. Syst. Evol. Microbiol.">
        <title>The Global Catalogue of Microorganisms (GCM) 10K type strain sequencing project: providing services to taxonomists for standard genome sequencing and annotation.</title>
        <authorList>
            <consortium name="The Broad Institute Genomics Platform"/>
            <consortium name="The Broad Institute Genome Sequencing Center for Infectious Disease"/>
            <person name="Wu L."/>
            <person name="Ma J."/>
        </authorList>
    </citation>
    <scope>NUCLEOTIDE SEQUENCE [LARGE SCALE GENOMIC DNA]</scope>
    <source>
        <strain evidence="2">JCM 4816</strain>
    </source>
</reference>